<evidence type="ECO:0000313" key="3">
    <source>
        <dbReference type="Proteomes" id="UP000092713"/>
    </source>
</evidence>
<dbReference type="OrthoDB" id="8704520at2"/>
<keyword evidence="3" id="KW-1185">Reference proteome</keyword>
<gene>
    <name evidence="2" type="ORF">ASR47_1005312</name>
</gene>
<evidence type="ECO:0000256" key="1">
    <source>
        <dbReference type="SAM" id="SignalP"/>
    </source>
</evidence>
<organism evidence="2 3">
    <name type="scientific">Janthinobacterium psychrotolerans</name>
    <dbReference type="NCBI Taxonomy" id="1747903"/>
    <lineage>
        <taxon>Bacteria</taxon>
        <taxon>Pseudomonadati</taxon>
        <taxon>Pseudomonadota</taxon>
        <taxon>Betaproteobacteria</taxon>
        <taxon>Burkholderiales</taxon>
        <taxon>Oxalobacteraceae</taxon>
        <taxon>Janthinobacterium</taxon>
    </lineage>
</organism>
<dbReference type="AlphaFoldDB" id="A0A1A7BXW9"/>
<comment type="caution">
    <text evidence="2">The sequence shown here is derived from an EMBL/GenBank/DDBJ whole genome shotgun (WGS) entry which is preliminary data.</text>
</comment>
<dbReference type="EMBL" id="LOCQ01000058">
    <property type="protein sequence ID" value="OBV38357.1"/>
    <property type="molecule type" value="Genomic_DNA"/>
</dbReference>
<keyword evidence="1" id="KW-0732">Signal</keyword>
<protein>
    <submittedName>
        <fullName evidence="2">Uncharacterized protein</fullName>
    </submittedName>
</protein>
<dbReference type="RefSeq" id="WP_065309208.1">
    <property type="nucleotide sequence ID" value="NZ_LOCQ01000058.1"/>
</dbReference>
<proteinExistence type="predicted"/>
<accession>A0A1A7BXW9</accession>
<dbReference type="PROSITE" id="PS51257">
    <property type="entry name" value="PROKAR_LIPOPROTEIN"/>
    <property type="match status" value="1"/>
</dbReference>
<feature type="chain" id="PRO_5008355460" evidence="1">
    <location>
        <begin position="21"/>
        <end position="79"/>
    </location>
</feature>
<name>A0A1A7BXW9_9BURK</name>
<feature type="signal peptide" evidence="1">
    <location>
        <begin position="1"/>
        <end position="20"/>
    </location>
</feature>
<sequence length="79" mass="8491">MKTLKNFEAIFTVAVAIACAASYVSFLQPPAAPAEKTAQSATTMHVVTVTAKRLTPQEKQLSLLEERQAQLNNSTASIL</sequence>
<reference evidence="2 3" key="1">
    <citation type="submission" date="2016-04" db="EMBL/GenBank/DDBJ databases">
        <title>Draft genome sequence of Janthinobacterium psychrotolerans sp. nov., isolated from freshwater sediments in Denmark.</title>
        <authorList>
            <person name="Gong X."/>
            <person name="Skrivergaard S."/>
            <person name="Korsgaard B.S."/>
            <person name="Schreiber L."/>
            <person name="Marshall I.P."/>
            <person name="Finster K."/>
            <person name="Schramm A."/>
        </authorList>
    </citation>
    <scope>NUCLEOTIDE SEQUENCE [LARGE SCALE GENOMIC DNA]</scope>
    <source>
        <strain evidence="2 3">S3-2</strain>
    </source>
</reference>
<dbReference type="Proteomes" id="UP000092713">
    <property type="component" value="Unassembled WGS sequence"/>
</dbReference>
<evidence type="ECO:0000313" key="2">
    <source>
        <dbReference type="EMBL" id="OBV38357.1"/>
    </source>
</evidence>